<evidence type="ECO:0000313" key="3">
    <source>
        <dbReference type="Proteomes" id="UP000311605"/>
    </source>
</evidence>
<name>A0A5C4XIS7_9HYPH</name>
<keyword evidence="1" id="KW-0732">Signal</keyword>
<accession>A0A5C4XIS7</accession>
<comment type="caution">
    <text evidence="2">The sequence shown here is derived from an EMBL/GenBank/DDBJ whole genome shotgun (WGS) entry which is preliminary data.</text>
</comment>
<reference evidence="2 3" key="1">
    <citation type="submission" date="2019-06" db="EMBL/GenBank/DDBJ databases">
        <title>The draft genome of Rhizobium smilacinae PTYR-5.</title>
        <authorList>
            <person name="Liu L."/>
            <person name="Li L."/>
            <person name="Zhang X."/>
        </authorList>
    </citation>
    <scope>NUCLEOTIDE SEQUENCE [LARGE SCALE GENOMIC DNA]</scope>
    <source>
        <strain evidence="2 3">PTYR-5</strain>
    </source>
</reference>
<dbReference type="PROSITE" id="PS51257">
    <property type="entry name" value="PROKAR_LIPOPROTEIN"/>
    <property type="match status" value="1"/>
</dbReference>
<proteinExistence type="predicted"/>
<keyword evidence="3" id="KW-1185">Reference proteome</keyword>
<evidence type="ECO:0000256" key="1">
    <source>
        <dbReference type="SAM" id="SignalP"/>
    </source>
</evidence>
<dbReference type="AlphaFoldDB" id="A0A5C4XIS7"/>
<gene>
    <name evidence="2" type="ORF">FHP24_16560</name>
</gene>
<feature type="signal peptide" evidence="1">
    <location>
        <begin position="1"/>
        <end position="18"/>
    </location>
</feature>
<dbReference type="OrthoDB" id="8279531at2"/>
<organism evidence="2 3">
    <name type="scientific">Aliirhizobium smilacinae</name>
    <dbReference type="NCBI Taxonomy" id="1395944"/>
    <lineage>
        <taxon>Bacteria</taxon>
        <taxon>Pseudomonadati</taxon>
        <taxon>Pseudomonadota</taxon>
        <taxon>Alphaproteobacteria</taxon>
        <taxon>Hyphomicrobiales</taxon>
        <taxon>Rhizobiaceae</taxon>
        <taxon>Aliirhizobium</taxon>
    </lineage>
</organism>
<dbReference type="RefSeq" id="WP_139677324.1">
    <property type="nucleotide sequence ID" value="NZ_VDMN01000003.1"/>
</dbReference>
<protein>
    <recommendedName>
        <fullName evidence="4">Transmembrane protein</fullName>
    </recommendedName>
</protein>
<evidence type="ECO:0000313" key="2">
    <source>
        <dbReference type="EMBL" id="TNM62831.1"/>
    </source>
</evidence>
<sequence>MKRLLVMAIAAIALTACSSTGNPEFRAIDYGPGIQPIPGSITYGGKTRARYANMPAGYTFSHEFYGSFGSRVEERYRVLNDGSLDIYSRRITPINVSGGR</sequence>
<dbReference type="EMBL" id="VDMN01000003">
    <property type="protein sequence ID" value="TNM62831.1"/>
    <property type="molecule type" value="Genomic_DNA"/>
</dbReference>
<dbReference type="Proteomes" id="UP000311605">
    <property type="component" value="Unassembled WGS sequence"/>
</dbReference>
<evidence type="ECO:0008006" key="4">
    <source>
        <dbReference type="Google" id="ProtNLM"/>
    </source>
</evidence>
<feature type="chain" id="PRO_5022997053" description="Transmembrane protein" evidence="1">
    <location>
        <begin position="19"/>
        <end position="100"/>
    </location>
</feature>